<dbReference type="AlphaFoldDB" id="A0A7W9HCN9"/>
<organism evidence="3 4">
    <name type="scientific">Streptomyces caelestis</name>
    <dbReference type="NCBI Taxonomy" id="36816"/>
    <lineage>
        <taxon>Bacteria</taxon>
        <taxon>Bacillati</taxon>
        <taxon>Actinomycetota</taxon>
        <taxon>Actinomycetes</taxon>
        <taxon>Kitasatosporales</taxon>
        <taxon>Streptomycetaceae</taxon>
        <taxon>Streptomyces</taxon>
    </lineage>
</organism>
<feature type="transmembrane region" description="Helical" evidence="2">
    <location>
        <begin position="12"/>
        <end position="33"/>
    </location>
</feature>
<name>A0A7W9HCN9_9ACTN</name>
<evidence type="ECO:0000313" key="4">
    <source>
        <dbReference type="Proteomes" id="UP000590647"/>
    </source>
</evidence>
<keyword evidence="2" id="KW-0812">Transmembrane</keyword>
<feature type="transmembrane region" description="Helical" evidence="2">
    <location>
        <begin position="97"/>
        <end position="119"/>
    </location>
</feature>
<protein>
    <submittedName>
        <fullName evidence="3">Uncharacterized protein</fullName>
    </submittedName>
</protein>
<feature type="region of interest" description="Disordered" evidence="1">
    <location>
        <begin position="55"/>
        <end position="91"/>
    </location>
</feature>
<proteinExistence type="predicted"/>
<evidence type="ECO:0000313" key="3">
    <source>
        <dbReference type="EMBL" id="MBB5799539.1"/>
    </source>
</evidence>
<keyword evidence="2" id="KW-1133">Transmembrane helix</keyword>
<dbReference type="RefSeq" id="WP_417813612.1">
    <property type="nucleotide sequence ID" value="NZ_JBEZUX010000045.1"/>
</dbReference>
<accession>A0A7W9HCN9</accession>
<dbReference type="EMBL" id="JACHNE010000001">
    <property type="protein sequence ID" value="MBB5799539.1"/>
    <property type="molecule type" value="Genomic_DNA"/>
</dbReference>
<keyword evidence="2" id="KW-0472">Membrane</keyword>
<reference evidence="3 4" key="1">
    <citation type="submission" date="2020-08" db="EMBL/GenBank/DDBJ databases">
        <title>Sequencing the genomes of 1000 actinobacteria strains.</title>
        <authorList>
            <person name="Klenk H.-P."/>
        </authorList>
    </citation>
    <scope>NUCLEOTIDE SEQUENCE [LARGE SCALE GENOMIC DNA]</scope>
    <source>
        <strain evidence="3 4">DSM 40084</strain>
    </source>
</reference>
<evidence type="ECO:0000256" key="1">
    <source>
        <dbReference type="SAM" id="MobiDB-lite"/>
    </source>
</evidence>
<evidence type="ECO:0000256" key="2">
    <source>
        <dbReference type="SAM" id="Phobius"/>
    </source>
</evidence>
<gene>
    <name evidence="3" type="ORF">HDA41_007503</name>
</gene>
<keyword evidence="4" id="KW-1185">Reference proteome</keyword>
<comment type="caution">
    <text evidence="3">The sequence shown here is derived from an EMBL/GenBank/DDBJ whole genome shotgun (WGS) entry which is preliminary data.</text>
</comment>
<sequence length="155" mass="16032">MSMSGRLRAGGAFGYLLLVVMLTLGVFAMHTMGHPEDSSGHGMSGAIPAAAGAHQGGMAQQAAASEHSAVPGVTAEHGTAASPTESPVHELPSGMDPMSVCLAVLTVWLLGLFLHALVLRRHERLTALLTRSMASARPGTPPPRPLLSQLSVLRI</sequence>
<feature type="compositionally biased region" description="Low complexity" evidence="1">
    <location>
        <begin position="55"/>
        <end position="64"/>
    </location>
</feature>
<dbReference type="Proteomes" id="UP000590647">
    <property type="component" value="Unassembled WGS sequence"/>
</dbReference>